<keyword evidence="6" id="KW-1185">Reference proteome</keyword>
<dbReference type="InterPro" id="IPR050111">
    <property type="entry name" value="C-type_lectin/snaclec_domain"/>
</dbReference>
<dbReference type="InterPro" id="IPR016186">
    <property type="entry name" value="C-type_lectin-like/link_sf"/>
</dbReference>
<proteinExistence type="predicted"/>
<gene>
    <name evidence="5" type="ORF">APZ42_030860</name>
</gene>
<feature type="compositionally biased region" description="Low complexity" evidence="1">
    <location>
        <begin position="244"/>
        <end position="267"/>
    </location>
</feature>
<comment type="caution">
    <text evidence="5">The sequence shown here is derived from an EMBL/GenBank/DDBJ whole genome shotgun (WGS) entry which is preliminary data.</text>
</comment>
<dbReference type="InterPro" id="IPR016187">
    <property type="entry name" value="CTDL_fold"/>
</dbReference>
<dbReference type="PROSITE" id="PS50041">
    <property type="entry name" value="C_TYPE_LECTIN_2"/>
    <property type="match status" value="1"/>
</dbReference>
<dbReference type="STRING" id="35525.A0A164NDY1"/>
<evidence type="ECO:0000313" key="6">
    <source>
        <dbReference type="Proteomes" id="UP000076858"/>
    </source>
</evidence>
<feature type="region of interest" description="Disordered" evidence="1">
    <location>
        <begin position="240"/>
        <end position="267"/>
    </location>
</feature>
<evidence type="ECO:0008006" key="7">
    <source>
        <dbReference type="Google" id="ProtNLM"/>
    </source>
</evidence>
<dbReference type="Pfam" id="PF00629">
    <property type="entry name" value="MAM"/>
    <property type="match status" value="1"/>
</dbReference>
<reference evidence="5 6" key="1">
    <citation type="submission" date="2016-03" db="EMBL/GenBank/DDBJ databases">
        <title>EvidentialGene: Evidence-directed Construction of Genes on Genomes.</title>
        <authorList>
            <person name="Gilbert D.G."/>
            <person name="Choi J.-H."/>
            <person name="Mockaitis K."/>
            <person name="Colbourne J."/>
            <person name="Pfrender M."/>
        </authorList>
    </citation>
    <scope>NUCLEOTIDE SEQUENCE [LARGE SCALE GENOMIC DNA]</scope>
    <source>
        <strain evidence="5 6">Xinb3</strain>
        <tissue evidence="5">Complete organism</tissue>
    </source>
</reference>
<evidence type="ECO:0000259" key="4">
    <source>
        <dbReference type="PROSITE" id="PS50060"/>
    </source>
</evidence>
<dbReference type="OrthoDB" id="7357196at2759"/>
<feature type="domain" description="MAM" evidence="4">
    <location>
        <begin position="51"/>
        <end position="210"/>
    </location>
</feature>
<dbReference type="InterPro" id="IPR013320">
    <property type="entry name" value="ConA-like_dom_sf"/>
</dbReference>
<dbReference type="Gene3D" id="2.60.120.200">
    <property type="match status" value="1"/>
</dbReference>
<dbReference type="Gene3D" id="3.10.100.10">
    <property type="entry name" value="Mannose-Binding Protein A, subunit A"/>
    <property type="match status" value="1"/>
</dbReference>
<evidence type="ECO:0000256" key="2">
    <source>
        <dbReference type="SAM" id="SignalP"/>
    </source>
</evidence>
<sequence length="420" mass="47758">MHHSFLFSAFFFFLPVLPVDRSLIIQANCWHDSCDRTVGRAVTKLNEISNLDNDFENAVVDPWIEQSEASVKWKIENKTSPWQTDNAAPTPLNGVNYLRVDRGTSLSFSIAILRSQPFKILPGNDNAIFSFSFWIRSKWPQFTNLELYLAKEENESLLLSLYNYSDTNNFAWQSQLVSLTDETSSTLTLVFYAYCGLDMEDAVAIDDLRFITPSTTSNPSSSSTESTAVTDFVTTETSKDTTDVTDVSTTSTPLKTTSGPEEQTTTTISTSDCSSYLERDTGMTCWTLEGKCYCFLRNNTAGLSWVNADAFCKSGNMTLVSLETEEEDELIYNHVKTKPEMSNAKYWSSGKYSVDQDHFWEWASTEPFQPFIYTNWSPGEPDENRFGHCVYLDFKNDFSSGYWEDLLCTYPRRFICESIS</sequence>
<evidence type="ECO:0000313" key="5">
    <source>
        <dbReference type="EMBL" id="KZS05871.1"/>
    </source>
</evidence>
<dbReference type="InterPro" id="IPR001304">
    <property type="entry name" value="C-type_lectin-like"/>
</dbReference>
<protein>
    <recommendedName>
        <fullName evidence="7">C-type lectin ctl-mannose binding</fullName>
    </recommendedName>
</protein>
<dbReference type="AlphaFoldDB" id="A0A164NDY1"/>
<feature type="domain" description="C-type lectin" evidence="3">
    <location>
        <begin position="288"/>
        <end position="417"/>
    </location>
</feature>
<feature type="chain" id="PRO_5007852024" description="C-type lectin ctl-mannose binding" evidence="2">
    <location>
        <begin position="22"/>
        <end position="420"/>
    </location>
</feature>
<dbReference type="CDD" id="cd00037">
    <property type="entry name" value="CLECT"/>
    <property type="match status" value="1"/>
</dbReference>
<organism evidence="5 6">
    <name type="scientific">Daphnia magna</name>
    <dbReference type="NCBI Taxonomy" id="35525"/>
    <lineage>
        <taxon>Eukaryota</taxon>
        <taxon>Metazoa</taxon>
        <taxon>Ecdysozoa</taxon>
        <taxon>Arthropoda</taxon>
        <taxon>Crustacea</taxon>
        <taxon>Branchiopoda</taxon>
        <taxon>Diplostraca</taxon>
        <taxon>Cladocera</taxon>
        <taxon>Anomopoda</taxon>
        <taxon>Daphniidae</taxon>
        <taxon>Daphnia</taxon>
    </lineage>
</organism>
<evidence type="ECO:0000256" key="1">
    <source>
        <dbReference type="SAM" id="MobiDB-lite"/>
    </source>
</evidence>
<dbReference type="SUPFAM" id="SSF56436">
    <property type="entry name" value="C-type lectin-like"/>
    <property type="match status" value="1"/>
</dbReference>
<dbReference type="InterPro" id="IPR000998">
    <property type="entry name" value="MAM_dom"/>
</dbReference>
<dbReference type="SMART" id="SM00034">
    <property type="entry name" value="CLECT"/>
    <property type="match status" value="1"/>
</dbReference>
<feature type="signal peptide" evidence="2">
    <location>
        <begin position="1"/>
        <end position="21"/>
    </location>
</feature>
<dbReference type="GO" id="GO:0016020">
    <property type="term" value="C:membrane"/>
    <property type="evidence" value="ECO:0007669"/>
    <property type="project" value="InterPro"/>
</dbReference>
<dbReference type="Proteomes" id="UP000076858">
    <property type="component" value="Unassembled WGS sequence"/>
</dbReference>
<accession>A0A164NDY1</accession>
<dbReference type="PANTHER" id="PTHR22803">
    <property type="entry name" value="MANNOSE, PHOSPHOLIPASE, LECTIN RECEPTOR RELATED"/>
    <property type="match status" value="1"/>
</dbReference>
<dbReference type="EMBL" id="LRGB01002860">
    <property type="protein sequence ID" value="KZS05871.1"/>
    <property type="molecule type" value="Genomic_DNA"/>
</dbReference>
<name>A0A164NDY1_9CRUS</name>
<dbReference type="PROSITE" id="PS50060">
    <property type="entry name" value="MAM_2"/>
    <property type="match status" value="1"/>
</dbReference>
<keyword evidence="2" id="KW-0732">Signal</keyword>
<evidence type="ECO:0000259" key="3">
    <source>
        <dbReference type="PROSITE" id="PS50041"/>
    </source>
</evidence>
<dbReference type="SUPFAM" id="SSF49899">
    <property type="entry name" value="Concanavalin A-like lectins/glucanases"/>
    <property type="match status" value="1"/>
</dbReference>
<dbReference type="Pfam" id="PF00059">
    <property type="entry name" value="Lectin_C"/>
    <property type="match status" value="1"/>
</dbReference>